<dbReference type="Proteomes" id="UP000037460">
    <property type="component" value="Unassembled WGS sequence"/>
</dbReference>
<organism evidence="2 3">
    <name type="scientific">Chrysochromulina tobinii</name>
    <dbReference type="NCBI Taxonomy" id="1460289"/>
    <lineage>
        <taxon>Eukaryota</taxon>
        <taxon>Haptista</taxon>
        <taxon>Haptophyta</taxon>
        <taxon>Prymnesiophyceae</taxon>
        <taxon>Prymnesiales</taxon>
        <taxon>Chrysochromulinaceae</taxon>
        <taxon>Chrysochromulina</taxon>
    </lineage>
</organism>
<dbReference type="EMBL" id="JWZX01002430">
    <property type="protein sequence ID" value="KOO29341.1"/>
    <property type="molecule type" value="Genomic_DNA"/>
</dbReference>
<evidence type="ECO:0000313" key="2">
    <source>
        <dbReference type="EMBL" id="KOO29341.1"/>
    </source>
</evidence>
<evidence type="ECO:0000256" key="1">
    <source>
        <dbReference type="SAM" id="MobiDB-lite"/>
    </source>
</evidence>
<feature type="region of interest" description="Disordered" evidence="1">
    <location>
        <begin position="369"/>
        <end position="437"/>
    </location>
</feature>
<comment type="caution">
    <text evidence="2">The sequence shown here is derived from an EMBL/GenBank/DDBJ whole genome shotgun (WGS) entry which is preliminary data.</text>
</comment>
<reference evidence="3" key="1">
    <citation type="journal article" date="2015" name="PLoS Genet.">
        <title>Genome Sequence and Transcriptome Analyses of Chrysochromulina tobin: Metabolic Tools for Enhanced Algal Fitness in the Prominent Order Prymnesiales (Haptophyceae).</title>
        <authorList>
            <person name="Hovde B.T."/>
            <person name="Deodato C.R."/>
            <person name="Hunsperger H.M."/>
            <person name="Ryken S.A."/>
            <person name="Yost W."/>
            <person name="Jha R.K."/>
            <person name="Patterson J."/>
            <person name="Monnat R.J. Jr."/>
            <person name="Barlow S.B."/>
            <person name="Starkenburg S.R."/>
            <person name="Cattolico R.A."/>
        </authorList>
    </citation>
    <scope>NUCLEOTIDE SEQUENCE</scope>
    <source>
        <strain evidence="3">CCMP291</strain>
    </source>
</reference>
<name>A0A0M0JRV0_9EUKA</name>
<feature type="compositionally biased region" description="Low complexity" evidence="1">
    <location>
        <begin position="369"/>
        <end position="378"/>
    </location>
</feature>
<gene>
    <name evidence="2" type="ORF">Ctob_011199</name>
</gene>
<feature type="compositionally biased region" description="Gly residues" evidence="1">
    <location>
        <begin position="419"/>
        <end position="429"/>
    </location>
</feature>
<accession>A0A0M0JRV0</accession>
<protein>
    <submittedName>
        <fullName evidence="2">Uncharacterized protein</fullName>
    </submittedName>
</protein>
<sequence>MVQTYRVDGIGAAFLSEAISRLQVFWSVPRSQTLCIGRGDFLACAKELPPVLPAATLGGTGGGSCGSSSRPSAPRRPQPGIYIRGIWVRKPTLEGSVMSFLGRMNVSGRDRNDVDAEELVEATLHVLRATTHSALRLRLLEPLRQPRLPNTWLTSSPRFLNQLLEAAPEFFLYDVFGVPRGALFVSKRTTDSMDPFIRWASAFLARRGAPLLPLEPKANKHLFHEVSEEELQERCVYELLRGAKQSLEPQAKRLQSAFGKLLRACEVSKLTVHFSGEIVVAFMHGNHAFVPLQPLSRRLILSVLSVVQRKLGVFDEAFTHMTQAIFETMAADDATAVDEAQVDAAISRAKIVQREAAAFLGGRGLGHPPKGAAAGAKGVRPTAKRKAAVEPAAVTDLTSDIDEAPPPPDAAGGGKRRGAGGGGSGGGSAGSSSSGNAVLGDQQAQLADQIAQVNRLRGVIGHNEVLPASAFNDDGADSNSDGCVQPSSALVPTAVCEGAGGGRLHADRGSASYLLSMPPDAQAALRGIREALKGAKRLVARALPSVQRLLAEVVCEGYDAANTGYLGFCTERQIIINLCPLLQRALGAHLGARPRAGVAAAAGARLPSLPVDLVHEVLLTLLHELAHMLERGGGHGPGWRATQDRLTQAVMAHAFATIGDDGVALCCKCCDAE</sequence>
<dbReference type="AlphaFoldDB" id="A0A0M0JRV0"/>
<evidence type="ECO:0000313" key="3">
    <source>
        <dbReference type="Proteomes" id="UP000037460"/>
    </source>
</evidence>
<proteinExistence type="predicted"/>
<keyword evidence="3" id="KW-1185">Reference proteome</keyword>